<dbReference type="InterPro" id="IPR036182">
    <property type="entry name" value="PCuAC_sf"/>
</dbReference>
<evidence type="ECO:0000313" key="4">
    <source>
        <dbReference type="Proteomes" id="UP001431221"/>
    </source>
</evidence>
<accession>A0ABT0GTP7</accession>
<dbReference type="SUPFAM" id="SSF110087">
    <property type="entry name" value="DR1885-like metal-binding protein"/>
    <property type="match status" value="1"/>
</dbReference>
<feature type="chain" id="PRO_5045759092" evidence="2">
    <location>
        <begin position="21"/>
        <end position="181"/>
    </location>
</feature>
<keyword evidence="2" id="KW-0732">Signal</keyword>
<keyword evidence="4" id="KW-1185">Reference proteome</keyword>
<reference evidence="3" key="1">
    <citation type="submission" date="2022-04" db="EMBL/GenBank/DDBJ databases">
        <title>Roseibium sp. CAU 1639 isolated from mud.</title>
        <authorList>
            <person name="Kim W."/>
        </authorList>
    </citation>
    <scope>NUCLEOTIDE SEQUENCE</scope>
    <source>
        <strain evidence="3">CAU 1639</strain>
    </source>
</reference>
<evidence type="ECO:0000256" key="2">
    <source>
        <dbReference type="SAM" id="SignalP"/>
    </source>
</evidence>
<proteinExistence type="predicted"/>
<feature type="compositionally biased region" description="Basic and acidic residues" evidence="1">
    <location>
        <begin position="25"/>
        <end position="48"/>
    </location>
</feature>
<dbReference type="RefSeq" id="WP_248154079.1">
    <property type="nucleotide sequence ID" value="NZ_JALNMJ010000007.1"/>
</dbReference>
<dbReference type="PANTHER" id="PTHR36302:SF1">
    <property type="entry name" value="COPPER CHAPERONE PCU(A)C"/>
    <property type="match status" value="1"/>
</dbReference>
<evidence type="ECO:0000256" key="1">
    <source>
        <dbReference type="SAM" id="MobiDB-lite"/>
    </source>
</evidence>
<evidence type="ECO:0000313" key="3">
    <source>
        <dbReference type="EMBL" id="MCK7612814.1"/>
    </source>
</evidence>
<dbReference type="EMBL" id="JALNMJ010000007">
    <property type="protein sequence ID" value="MCK7612814.1"/>
    <property type="molecule type" value="Genomic_DNA"/>
</dbReference>
<dbReference type="PANTHER" id="PTHR36302">
    <property type="entry name" value="BLR7088 PROTEIN"/>
    <property type="match status" value="1"/>
</dbReference>
<name>A0ABT0GTP7_9HYPH</name>
<comment type="caution">
    <text evidence="3">The sequence shown here is derived from an EMBL/GenBank/DDBJ whole genome shotgun (WGS) entry which is preliminary data.</text>
</comment>
<feature type="region of interest" description="Disordered" evidence="1">
    <location>
        <begin position="23"/>
        <end position="48"/>
    </location>
</feature>
<dbReference type="InterPro" id="IPR007410">
    <property type="entry name" value="LpqE-like"/>
</dbReference>
<dbReference type="Pfam" id="PF04314">
    <property type="entry name" value="PCuAC"/>
    <property type="match status" value="1"/>
</dbReference>
<dbReference type="InterPro" id="IPR058248">
    <property type="entry name" value="Lxx211020-like"/>
</dbReference>
<organism evidence="3 4">
    <name type="scientific">Roseibium sediminicola</name>
    <dbReference type="NCBI Taxonomy" id="2933272"/>
    <lineage>
        <taxon>Bacteria</taxon>
        <taxon>Pseudomonadati</taxon>
        <taxon>Pseudomonadota</taxon>
        <taxon>Alphaproteobacteria</taxon>
        <taxon>Hyphomicrobiales</taxon>
        <taxon>Stappiaceae</taxon>
        <taxon>Roseibium</taxon>
    </lineage>
</organism>
<dbReference type="Gene3D" id="2.60.40.1890">
    <property type="entry name" value="PCu(A)C copper chaperone"/>
    <property type="match status" value="1"/>
</dbReference>
<feature type="signal peptide" evidence="2">
    <location>
        <begin position="1"/>
        <end position="20"/>
    </location>
</feature>
<sequence length="181" mass="19982">MRAAVLFLSALFLFAQPAWASDTQKTSEEHTHEERYDKDGHDDEHTDHTASAHGVTALHAWIRATSEKEALLFVEINNGSDKDVKFLGAETEIADTVELVGFQLKNGEADYVALPVMPVKPGKELVLAPNGLALRLTGLKQDFEKGDSFKIELEFDVGHLDMTVQVEAENATQHSHAGHQH</sequence>
<gene>
    <name evidence="3" type="ORF">M0H32_11625</name>
</gene>
<protein>
    <submittedName>
        <fullName evidence="3">Copper chaperone PCu(A)C</fullName>
    </submittedName>
</protein>
<dbReference type="Proteomes" id="UP001431221">
    <property type="component" value="Unassembled WGS sequence"/>
</dbReference>